<evidence type="ECO:0000256" key="3">
    <source>
        <dbReference type="PIRSR" id="PIRSR000451-1"/>
    </source>
</evidence>
<dbReference type="InterPro" id="IPR016039">
    <property type="entry name" value="Thiolase-like"/>
</dbReference>
<feature type="domain" description="Chalcone/stilbene synthase C-terminal" evidence="5">
    <location>
        <begin position="220"/>
        <end position="352"/>
    </location>
</feature>
<evidence type="ECO:0000256" key="1">
    <source>
        <dbReference type="ARBA" id="ARBA00005531"/>
    </source>
</evidence>
<dbReference type="EMBL" id="FOYQ01000002">
    <property type="protein sequence ID" value="SFR47319.1"/>
    <property type="molecule type" value="Genomic_DNA"/>
</dbReference>
<dbReference type="InterPro" id="IPR001099">
    <property type="entry name" value="Chalcone/stilbene_synt_N"/>
</dbReference>
<dbReference type="Pfam" id="PF00195">
    <property type="entry name" value="Chal_sti_synt_N"/>
    <property type="match status" value="1"/>
</dbReference>
<dbReference type="RefSeq" id="WP_092982373.1">
    <property type="nucleotide sequence ID" value="NZ_FOYQ01000002.1"/>
</dbReference>
<evidence type="ECO:0000259" key="4">
    <source>
        <dbReference type="Pfam" id="PF00195"/>
    </source>
</evidence>
<dbReference type="AlphaFoldDB" id="A0A1I6GYW9"/>
<evidence type="ECO:0000313" key="7">
    <source>
        <dbReference type="Proteomes" id="UP000199534"/>
    </source>
</evidence>
<sequence>MNKVRIISARKALPRYARTTEEIMPSLMEWLRDEDRRKQRKAEKIFQGAGVRRRFGIMDIADVFTQTSFEEKNREYASAAVELGERALRTALNDSNWDPNSIDIIISVSCTGIMIPSLDAYLVNRVGLPQDIIRLPVTEMGCAAGISGLIYARRFLQAHPGSRAAVVAVECPSATFQHTDRSMANIVSAALFGDGASCVLLSSEEEARGTEILTDGMYHFPKATDLMGFDLTNHGLKMILSPDVPQTITDHFEALLNPFLEQAGTRQDELKHLIFHPGGRKIIEATDAVFKEGPANLDKTAYVLQEYGNMSSATVLYVLEEFLRDPDAQPGLGLMLSFGPGFTAQRILIDLVPETIQNQV</sequence>
<dbReference type="STRING" id="400055.SAMN04490243_1910"/>
<dbReference type="PANTHER" id="PTHR11877:SF46">
    <property type="entry name" value="TYPE III POLYKETIDE SYNTHASE A"/>
    <property type="match status" value="1"/>
</dbReference>
<dbReference type="GO" id="GO:0016747">
    <property type="term" value="F:acyltransferase activity, transferring groups other than amino-acyl groups"/>
    <property type="evidence" value="ECO:0007669"/>
    <property type="project" value="InterPro"/>
</dbReference>
<evidence type="ECO:0000259" key="5">
    <source>
        <dbReference type="Pfam" id="PF02797"/>
    </source>
</evidence>
<dbReference type="InterPro" id="IPR011141">
    <property type="entry name" value="Polyketide_synthase_type-III"/>
</dbReference>
<name>A0A1I6GYW9_9FLAO</name>
<dbReference type="PIRSF" id="PIRSF000451">
    <property type="entry name" value="PKS_III"/>
    <property type="match status" value="1"/>
</dbReference>
<gene>
    <name evidence="6" type="ORF">SAMN04490243_1910</name>
</gene>
<dbReference type="CDD" id="cd00831">
    <property type="entry name" value="CHS_like"/>
    <property type="match status" value="1"/>
</dbReference>
<organism evidence="6 7">
    <name type="scientific">Robiginitalea myxolifaciens</name>
    <dbReference type="NCBI Taxonomy" id="400055"/>
    <lineage>
        <taxon>Bacteria</taxon>
        <taxon>Pseudomonadati</taxon>
        <taxon>Bacteroidota</taxon>
        <taxon>Flavobacteriia</taxon>
        <taxon>Flavobacteriales</taxon>
        <taxon>Flavobacteriaceae</taxon>
        <taxon>Robiginitalea</taxon>
    </lineage>
</organism>
<proteinExistence type="inferred from homology"/>
<keyword evidence="2" id="KW-0808">Transferase</keyword>
<reference evidence="6 7" key="1">
    <citation type="submission" date="2016-10" db="EMBL/GenBank/DDBJ databases">
        <authorList>
            <person name="de Groot N.N."/>
        </authorList>
    </citation>
    <scope>NUCLEOTIDE SEQUENCE [LARGE SCALE GENOMIC DNA]</scope>
    <source>
        <strain evidence="6 7">DSM 21019</strain>
    </source>
</reference>
<dbReference type="PANTHER" id="PTHR11877">
    <property type="entry name" value="HYDROXYMETHYLGLUTARYL-COA SYNTHASE"/>
    <property type="match status" value="1"/>
</dbReference>
<dbReference type="Gene3D" id="3.40.47.10">
    <property type="match status" value="2"/>
</dbReference>
<feature type="domain" description="Chalcone/stilbene synthase N-terminal" evidence="4">
    <location>
        <begin position="66"/>
        <end position="203"/>
    </location>
</feature>
<dbReference type="GO" id="GO:0030639">
    <property type="term" value="P:polyketide biosynthetic process"/>
    <property type="evidence" value="ECO:0007669"/>
    <property type="project" value="TreeGrafter"/>
</dbReference>
<accession>A0A1I6GYW9</accession>
<dbReference type="SUPFAM" id="SSF53901">
    <property type="entry name" value="Thiolase-like"/>
    <property type="match status" value="2"/>
</dbReference>
<keyword evidence="7" id="KW-1185">Reference proteome</keyword>
<dbReference type="OrthoDB" id="9786288at2"/>
<dbReference type="Pfam" id="PF02797">
    <property type="entry name" value="Chal_sti_synt_C"/>
    <property type="match status" value="1"/>
</dbReference>
<comment type="similarity">
    <text evidence="1">Belongs to the thiolase-like superfamily. Chalcone/stilbene synthases family.</text>
</comment>
<dbReference type="Proteomes" id="UP000199534">
    <property type="component" value="Unassembled WGS sequence"/>
</dbReference>
<evidence type="ECO:0000313" key="6">
    <source>
        <dbReference type="EMBL" id="SFR47319.1"/>
    </source>
</evidence>
<dbReference type="InterPro" id="IPR012328">
    <property type="entry name" value="Chalcone/stilbene_synt_C"/>
</dbReference>
<evidence type="ECO:0000256" key="2">
    <source>
        <dbReference type="ARBA" id="ARBA00022679"/>
    </source>
</evidence>
<feature type="active site" description="Acyl-thioester intermediate" evidence="3">
    <location>
        <position position="142"/>
    </location>
</feature>
<protein>
    <submittedName>
        <fullName evidence="6">Predicted naringenin-chalcone synthase</fullName>
    </submittedName>
</protein>